<dbReference type="AlphaFoldDB" id="A0A843YI58"/>
<comment type="caution">
    <text evidence="3">The sequence shown here is derived from an EMBL/GenBank/DDBJ whole genome shotgun (WGS) entry which is preliminary data.</text>
</comment>
<keyword evidence="2" id="KW-0812">Transmembrane</keyword>
<feature type="compositionally biased region" description="Polar residues" evidence="1">
    <location>
        <begin position="263"/>
        <end position="278"/>
    </location>
</feature>
<keyword evidence="2" id="KW-1133">Transmembrane helix</keyword>
<evidence type="ECO:0000313" key="3">
    <source>
        <dbReference type="EMBL" id="MQQ08952.1"/>
    </source>
</evidence>
<evidence type="ECO:0000313" key="4">
    <source>
        <dbReference type="Proteomes" id="UP000444174"/>
    </source>
</evidence>
<keyword evidence="4" id="KW-1185">Reference proteome</keyword>
<feature type="compositionally biased region" description="Low complexity" evidence="1">
    <location>
        <begin position="412"/>
        <end position="439"/>
    </location>
</feature>
<evidence type="ECO:0000256" key="2">
    <source>
        <dbReference type="SAM" id="Phobius"/>
    </source>
</evidence>
<reference evidence="3 4" key="1">
    <citation type="submission" date="2019-10" db="EMBL/GenBank/DDBJ databases">
        <title>Epibacterium sp. nov., isolated from seawater.</title>
        <authorList>
            <person name="Zhang X."/>
            <person name="Li N."/>
        </authorList>
    </citation>
    <scope>NUCLEOTIDE SEQUENCE [LARGE SCALE GENOMIC DNA]</scope>
    <source>
        <strain evidence="3 4">SM1979</strain>
    </source>
</reference>
<feature type="compositionally biased region" description="Basic and acidic residues" evidence="1">
    <location>
        <begin position="389"/>
        <end position="400"/>
    </location>
</feature>
<dbReference type="Proteomes" id="UP000444174">
    <property type="component" value="Unassembled WGS sequence"/>
</dbReference>
<name>A0A843YI58_9RHOB</name>
<feature type="transmembrane region" description="Helical" evidence="2">
    <location>
        <begin position="515"/>
        <end position="537"/>
    </location>
</feature>
<gene>
    <name evidence="3" type="ORF">GFB49_10845</name>
</gene>
<dbReference type="EMBL" id="WIBF01000005">
    <property type="protein sequence ID" value="MQQ08952.1"/>
    <property type="molecule type" value="Genomic_DNA"/>
</dbReference>
<dbReference type="RefSeq" id="WP_153215881.1">
    <property type="nucleotide sequence ID" value="NZ_WIBF01000005.1"/>
</dbReference>
<sequence length="1034" mass="108411">MKPSFALSLSSTGITLLRRASGGWHHIGTASFDGGDLDGDMAILRNKGLQFSEDLRCKLILPNDQIRYLTVETGDISHETRLAEARMALEGVTPYALHELAYDISADGNRTHIAAVAYETLQEAEAFAQMYHFGPTSFVAQPDSADFLGEPFFGPAAAMQGEEVTPDGIAVVDIGPAPLPEALTSPEPERDAEPEATPPTDDAALADFDVADGDAFQTIEDELAPQSALSSAESDALEAVAMPDVEAPPAAEITEEQQDVAPAQSTETPQPAETSQTPIEEIAAQLSARAAAALSRDDLPDKVNPDQPTGLPDALDFSAIDTLGASPSEPTPEISAPPPKAEVKAELAPVHSEKLSQENSGAEDKDEDEAPTPAVRFSSRRSASPDLRPNLEVEARETRPASRIPTLSAARSSEAPMAPSPIASPAAPSVAPAAPSIAARRSETPASVAPKPARDPASTAPNPGAVLAQIKPKKIAVPADSQMARDAAAARAAYEADKAKPAKATARAIGGKPRFLGLMLTTLLVLLMAVVAAVAYWSDTRFDSDGLAPVPALQPQSPEPQVQTTEDTPVELPNTTSTTDSEPPTEAGPQVQGEVPALDADPSGDTAPAEAPLLSNVPATAPEPASDQTPTLQAATTPTLTETDTAVLDALQTNETAARPEPLLQTDQLPEAAASVPDLAEGTDSEAAADALALQDPLARPDPADLTHRTTYAATGIWQRVPDLLPEDTTGHRADLKDIYVAAIDNSKLSHDALALSQGTGFDTDLIQTALPSPAPSTSTFDLDDRGLVVATPEGALNPDGITIYLGEPDKIPPARPARAAATPEPAPQVFQGLRPRQRPDRLETRLERARQEELSRVQLSGVRPRSRPATLVSVDVPVETDAVTAALAEAVEVDETPASEDLPAATAQAVGRSVLPRTRPSNFQRVARRAEPAPEPSGPAVAASATVAPRLPSSANVSREATVANVIDLRKLNLIGISGSANNRRALVRMPSGRIRRVQVGDSIDGGRVTAIDNRRLLYQKRGRNLTLQLPNG</sequence>
<feature type="compositionally biased region" description="Polar residues" evidence="1">
    <location>
        <begin position="554"/>
        <end position="567"/>
    </location>
</feature>
<feature type="compositionally biased region" description="Basic and acidic residues" evidence="1">
    <location>
        <begin position="341"/>
        <end position="356"/>
    </location>
</feature>
<organism evidence="3 4">
    <name type="scientific">Tritonibacter litoralis</name>
    <dbReference type="NCBI Taxonomy" id="2662264"/>
    <lineage>
        <taxon>Bacteria</taxon>
        <taxon>Pseudomonadati</taxon>
        <taxon>Pseudomonadota</taxon>
        <taxon>Alphaproteobacteria</taxon>
        <taxon>Rhodobacterales</taxon>
        <taxon>Paracoccaceae</taxon>
        <taxon>Tritonibacter</taxon>
    </lineage>
</organism>
<evidence type="ECO:0008006" key="5">
    <source>
        <dbReference type="Google" id="ProtNLM"/>
    </source>
</evidence>
<accession>A0A843YI58</accession>
<evidence type="ECO:0000256" key="1">
    <source>
        <dbReference type="SAM" id="MobiDB-lite"/>
    </source>
</evidence>
<keyword evidence="2" id="KW-0472">Membrane</keyword>
<feature type="compositionally biased region" description="Low complexity" evidence="1">
    <location>
        <begin position="479"/>
        <end position="493"/>
    </location>
</feature>
<feature type="region of interest" description="Disordered" evidence="1">
    <location>
        <begin position="252"/>
        <end position="503"/>
    </location>
</feature>
<feature type="region of interest" description="Disordered" evidence="1">
    <location>
        <begin position="548"/>
        <end position="639"/>
    </location>
</feature>
<feature type="compositionally biased region" description="Basic and acidic residues" evidence="1">
    <location>
        <begin position="295"/>
        <end position="304"/>
    </location>
</feature>
<feature type="region of interest" description="Disordered" evidence="1">
    <location>
        <begin position="895"/>
        <end position="944"/>
    </location>
</feature>
<feature type="compositionally biased region" description="Low complexity" evidence="1">
    <location>
        <begin position="283"/>
        <end position="294"/>
    </location>
</feature>
<feature type="compositionally biased region" description="Low complexity" evidence="1">
    <location>
        <begin position="627"/>
        <end position="639"/>
    </location>
</feature>
<feature type="region of interest" description="Disordered" evidence="1">
    <location>
        <begin position="173"/>
        <end position="203"/>
    </location>
</feature>
<dbReference type="Gene3D" id="2.30.30.830">
    <property type="match status" value="1"/>
</dbReference>
<proteinExistence type="predicted"/>
<feature type="compositionally biased region" description="Low complexity" evidence="1">
    <location>
        <begin position="575"/>
        <end position="585"/>
    </location>
</feature>
<protein>
    <recommendedName>
        <fullName evidence="5">Type IV pilus biogenesis</fullName>
    </recommendedName>
</protein>